<protein>
    <recommendedName>
        <fullName evidence="3">Lipoprotein</fullName>
    </recommendedName>
</protein>
<organism evidence="1 2">
    <name type="scientific">Serratia aquatilis</name>
    <dbReference type="NCBI Taxonomy" id="1737515"/>
    <lineage>
        <taxon>Bacteria</taxon>
        <taxon>Pseudomonadati</taxon>
        <taxon>Pseudomonadota</taxon>
        <taxon>Gammaproteobacteria</taxon>
        <taxon>Enterobacterales</taxon>
        <taxon>Yersiniaceae</taxon>
        <taxon>Serratia</taxon>
    </lineage>
</organism>
<dbReference type="Proteomes" id="UP001589792">
    <property type="component" value="Unassembled WGS sequence"/>
</dbReference>
<dbReference type="PROSITE" id="PS51257">
    <property type="entry name" value="PROKAR_LIPOPROTEIN"/>
    <property type="match status" value="1"/>
</dbReference>
<dbReference type="EMBL" id="JBHLXG010000007">
    <property type="protein sequence ID" value="MFC0226700.1"/>
    <property type="molecule type" value="Genomic_DNA"/>
</dbReference>
<evidence type="ECO:0008006" key="3">
    <source>
        <dbReference type="Google" id="ProtNLM"/>
    </source>
</evidence>
<gene>
    <name evidence="1" type="ORF">ACFFJ3_09345</name>
</gene>
<evidence type="ECO:0000313" key="1">
    <source>
        <dbReference type="EMBL" id="MFC0226700.1"/>
    </source>
</evidence>
<evidence type="ECO:0000313" key="2">
    <source>
        <dbReference type="Proteomes" id="UP001589792"/>
    </source>
</evidence>
<proteinExistence type="predicted"/>
<name>A0ABV6ECI8_9GAMM</name>
<accession>A0ABV6ECI8</accession>
<comment type="caution">
    <text evidence="1">The sequence shown here is derived from an EMBL/GenBank/DDBJ whole genome shotgun (WGS) entry which is preliminary data.</text>
</comment>
<dbReference type="RefSeq" id="WP_380674525.1">
    <property type="nucleotide sequence ID" value="NZ_CP173186.1"/>
</dbReference>
<sequence length="157" mass="17750">MNKLHGSKIALIISLGLLLSGCGDDKEEKITYRIPVPEYVSKANTVLQNRYISKFDDKYKCRPVEVGGLWLVACSNGYGKESMRGKDNPHFTLFEIKEQNAGAWYCIDPMNGYALIHTTLKGDIFKDMLVCNGPGRDDDLAEYYDEIERAWFTPASK</sequence>
<keyword evidence="2" id="KW-1185">Reference proteome</keyword>
<reference evidence="1 2" key="1">
    <citation type="submission" date="2024-09" db="EMBL/GenBank/DDBJ databases">
        <authorList>
            <person name="Sun Q."/>
            <person name="Mori K."/>
        </authorList>
    </citation>
    <scope>NUCLEOTIDE SEQUENCE [LARGE SCALE GENOMIC DNA]</scope>
    <source>
        <strain evidence="1 2">CCM 8626</strain>
    </source>
</reference>